<protein>
    <submittedName>
        <fullName evidence="1">Uncharacterized protein</fullName>
    </submittedName>
</protein>
<reference evidence="1" key="1">
    <citation type="submission" date="2020-04" db="EMBL/GenBank/DDBJ databases">
        <authorList>
            <person name="Alioto T."/>
            <person name="Alioto T."/>
            <person name="Gomez Garrido J."/>
        </authorList>
    </citation>
    <scope>NUCLEOTIDE SEQUENCE</scope>
    <source>
        <strain evidence="1">A484AB</strain>
    </source>
</reference>
<proteinExistence type="predicted"/>
<evidence type="ECO:0000313" key="2">
    <source>
        <dbReference type="Proteomes" id="UP001152795"/>
    </source>
</evidence>
<dbReference type="EMBL" id="CACRXK020007116">
    <property type="protein sequence ID" value="CAB4011340.1"/>
    <property type="molecule type" value="Genomic_DNA"/>
</dbReference>
<accession>A0A6S7I648</accession>
<organism evidence="1 2">
    <name type="scientific">Paramuricea clavata</name>
    <name type="common">Red gorgonian</name>
    <name type="synonym">Violescent sea-whip</name>
    <dbReference type="NCBI Taxonomy" id="317549"/>
    <lineage>
        <taxon>Eukaryota</taxon>
        <taxon>Metazoa</taxon>
        <taxon>Cnidaria</taxon>
        <taxon>Anthozoa</taxon>
        <taxon>Octocorallia</taxon>
        <taxon>Malacalcyonacea</taxon>
        <taxon>Plexauridae</taxon>
        <taxon>Paramuricea</taxon>
    </lineage>
</organism>
<name>A0A6S7I648_PARCT</name>
<feature type="non-terminal residue" evidence="1">
    <location>
        <position position="72"/>
    </location>
</feature>
<gene>
    <name evidence="1" type="ORF">PACLA_8A027541</name>
</gene>
<evidence type="ECO:0000313" key="1">
    <source>
        <dbReference type="EMBL" id="CAB4011340.1"/>
    </source>
</evidence>
<dbReference type="Proteomes" id="UP001152795">
    <property type="component" value="Unassembled WGS sequence"/>
</dbReference>
<dbReference type="AlphaFoldDB" id="A0A6S7I648"/>
<keyword evidence="2" id="KW-1185">Reference proteome</keyword>
<sequence length="72" mass="8061">MKLQNDARATELADGFPGLLDNDEDGYRLINVKHSASVFSEIHVCDEVVLQAEKGLWMDFPYLLVTIQGIIP</sequence>
<comment type="caution">
    <text evidence="1">The sequence shown here is derived from an EMBL/GenBank/DDBJ whole genome shotgun (WGS) entry which is preliminary data.</text>
</comment>